<dbReference type="SUPFAM" id="SSF46689">
    <property type="entry name" value="Homeodomain-like"/>
    <property type="match status" value="1"/>
</dbReference>
<dbReference type="PRINTS" id="PR00455">
    <property type="entry name" value="HTHTETR"/>
</dbReference>
<dbReference type="PROSITE" id="PS50977">
    <property type="entry name" value="HTH_TETR_2"/>
    <property type="match status" value="1"/>
</dbReference>
<dbReference type="OrthoDB" id="3784817at2"/>
<evidence type="ECO:0000256" key="1">
    <source>
        <dbReference type="ARBA" id="ARBA00023125"/>
    </source>
</evidence>
<keyword evidence="1 2" id="KW-0238">DNA-binding</keyword>
<dbReference type="InterPro" id="IPR050109">
    <property type="entry name" value="HTH-type_TetR-like_transc_reg"/>
</dbReference>
<dbReference type="InterPro" id="IPR001647">
    <property type="entry name" value="HTH_TetR"/>
</dbReference>
<evidence type="ECO:0000256" key="2">
    <source>
        <dbReference type="PROSITE-ProRule" id="PRU00335"/>
    </source>
</evidence>
<sequence length="239" mass="25410">MSNPGQAGNARDRLLLAAAELLQSSGDRTLSTRAVCERAGVQAPTLYHHFGSKQGLIDAVINHGFSQYVQRHAPSDSGDPVNDIRRGWDRHVRFGVEHPAFYALLYGRIEPGKPCAITAPAHAMLRDLLTVAARRGSLKVPADDAAEQILAANIGVTLSLITRPEDDRDMGLSDRVREAALAAVLHPGAEQPASHQAAAATSRASAALTLRALVDEDPEGLTPGERALLGELLDRLAAS</sequence>
<dbReference type="RefSeq" id="WP_132614742.1">
    <property type="nucleotide sequence ID" value="NZ_SMKQ01000058.1"/>
</dbReference>
<dbReference type="PANTHER" id="PTHR30055">
    <property type="entry name" value="HTH-TYPE TRANSCRIPTIONAL REGULATOR RUTR"/>
    <property type="match status" value="1"/>
</dbReference>
<evidence type="ECO:0000313" key="5">
    <source>
        <dbReference type="Proteomes" id="UP000295302"/>
    </source>
</evidence>
<protein>
    <submittedName>
        <fullName evidence="4">TetR/AcrR family transcriptional regulator</fullName>
    </submittedName>
</protein>
<organism evidence="4 5">
    <name type="scientific">Nonomuraea terrae</name>
    <dbReference type="NCBI Taxonomy" id="2530383"/>
    <lineage>
        <taxon>Bacteria</taxon>
        <taxon>Bacillati</taxon>
        <taxon>Actinomycetota</taxon>
        <taxon>Actinomycetes</taxon>
        <taxon>Streptosporangiales</taxon>
        <taxon>Streptosporangiaceae</taxon>
        <taxon>Nonomuraea</taxon>
    </lineage>
</organism>
<keyword evidence="5" id="KW-1185">Reference proteome</keyword>
<dbReference type="Gene3D" id="1.10.357.10">
    <property type="entry name" value="Tetracycline Repressor, domain 2"/>
    <property type="match status" value="1"/>
</dbReference>
<reference evidence="4 5" key="1">
    <citation type="submission" date="2019-03" db="EMBL/GenBank/DDBJ databases">
        <title>Draft genome sequences of novel Actinobacteria.</title>
        <authorList>
            <person name="Sahin N."/>
            <person name="Ay H."/>
            <person name="Saygin H."/>
        </authorList>
    </citation>
    <scope>NUCLEOTIDE SEQUENCE [LARGE SCALE GENOMIC DNA]</scope>
    <source>
        <strain evidence="4 5">CH32</strain>
    </source>
</reference>
<feature type="DNA-binding region" description="H-T-H motif" evidence="2">
    <location>
        <begin position="31"/>
        <end position="50"/>
    </location>
</feature>
<proteinExistence type="predicted"/>
<accession>A0A4R4YPZ2</accession>
<feature type="domain" description="HTH tetR-type" evidence="3">
    <location>
        <begin position="8"/>
        <end position="68"/>
    </location>
</feature>
<name>A0A4R4YPZ2_9ACTN</name>
<gene>
    <name evidence="4" type="ORF">E1286_20135</name>
</gene>
<dbReference type="PANTHER" id="PTHR30055:SF220">
    <property type="entry name" value="TETR-FAMILY REGULATORY PROTEIN"/>
    <property type="match status" value="1"/>
</dbReference>
<comment type="caution">
    <text evidence="4">The sequence shown here is derived from an EMBL/GenBank/DDBJ whole genome shotgun (WGS) entry which is preliminary data.</text>
</comment>
<dbReference type="Proteomes" id="UP000295302">
    <property type="component" value="Unassembled WGS sequence"/>
</dbReference>
<dbReference type="GO" id="GO:0000976">
    <property type="term" value="F:transcription cis-regulatory region binding"/>
    <property type="evidence" value="ECO:0007669"/>
    <property type="project" value="TreeGrafter"/>
</dbReference>
<evidence type="ECO:0000313" key="4">
    <source>
        <dbReference type="EMBL" id="TDD46650.1"/>
    </source>
</evidence>
<dbReference type="AlphaFoldDB" id="A0A4R4YPZ2"/>
<dbReference type="Pfam" id="PF00440">
    <property type="entry name" value="TetR_N"/>
    <property type="match status" value="1"/>
</dbReference>
<dbReference type="EMBL" id="SMKQ01000058">
    <property type="protein sequence ID" value="TDD46650.1"/>
    <property type="molecule type" value="Genomic_DNA"/>
</dbReference>
<dbReference type="GO" id="GO:0003700">
    <property type="term" value="F:DNA-binding transcription factor activity"/>
    <property type="evidence" value="ECO:0007669"/>
    <property type="project" value="TreeGrafter"/>
</dbReference>
<dbReference type="InterPro" id="IPR009057">
    <property type="entry name" value="Homeodomain-like_sf"/>
</dbReference>
<evidence type="ECO:0000259" key="3">
    <source>
        <dbReference type="PROSITE" id="PS50977"/>
    </source>
</evidence>